<sequence>MPETNGLKTDEVRVKVQWGSSSARDLLYLQSGWLARTPKPFGRNFAGIVVARGIHVKHVNMDDKVFGCTFESVERDPLQNGAGFLTIQQECVAKIPSNITPQAAVTIPSSFLSAFHAINAGLKLPVPWPNKLPGQNPHAQSLQLVWGAGGTVGQHIIQLLRHFGFNNRFAVSAKKHHEHLKSIGATKVFDQADPELPRALFEATMDLNHGSCPPGRFIIDLLASQRDSITHIATLAYPGARVAVSVPIIGDLNPSTGDRTLYLDPILAANWRPGVLANAFRPELYNQRQVLGQGLQAQLMPELIAKCVVTSVRFKEIRGATLEERVQKAMNRAREEGIEGGSFVWRVSEN</sequence>
<name>A0ACC1SLR0_9HYPO</name>
<keyword evidence="2" id="KW-1185">Reference proteome</keyword>
<gene>
    <name evidence="1" type="ORF">NM208_g4175</name>
</gene>
<accession>A0ACC1SLR0</accession>
<dbReference type="Proteomes" id="UP001148629">
    <property type="component" value="Unassembled WGS sequence"/>
</dbReference>
<comment type="caution">
    <text evidence="1">The sequence shown here is derived from an EMBL/GenBank/DDBJ whole genome shotgun (WGS) entry which is preliminary data.</text>
</comment>
<reference evidence="1" key="1">
    <citation type="submission" date="2022-08" db="EMBL/GenBank/DDBJ databases">
        <title>Genome Sequence of Fusarium decemcellulare.</title>
        <authorList>
            <person name="Buettner E."/>
        </authorList>
    </citation>
    <scope>NUCLEOTIDE SEQUENCE</scope>
    <source>
        <strain evidence="1">Babe19</strain>
    </source>
</reference>
<evidence type="ECO:0000313" key="1">
    <source>
        <dbReference type="EMBL" id="KAJ3542302.1"/>
    </source>
</evidence>
<dbReference type="EMBL" id="JANRMS010000302">
    <property type="protein sequence ID" value="KAJ3542302.1"/>
    <property type="molecule type" value="Genomic_DNA"/>
</dbReference>
<organism evidence="1 2">
    <name type="scientific">Fusarium decemcellulare</name>
    <dbReference type="NCBI Taxonomy" id="57161"/>
    <lineage>
        <taxon>Eukaryota</taxon>
        <taxon>Fungi</taxon>
        <taxon>Dikarya</taxon>
        <taxon>Ascomycota</taxon>
        <taxon>Pezizomycotina</taxon>
        <taxon>Sordariomycetes</taxon>
        <taxon>Hypocreomycetidae</taxon>
        <taxon>Hypocreales</taxon>
        <taxon>Nectriaceae</taxon>
        <taxon>Fusarium</taxon>
        <taxon>Fusarium decemcellulare species complex</taxon>
    </lineage>
</organism>
<evidence type="ECO:0000313" key="2">
    <source>
        <dbReference type="Proteomes" id="UP001148629"/>
    </source>
</evidence>
<proteinExistence type="predicted"/>
<protein>
    <submittedName>
        <fullName evidence="1">Uncharacterized protein</fullName>
    </submittedName>
</protein>